<protein>
    <submittedName>
        <fullName evidence="2">Uncharacterized protein</fullName>
    </submittedName>
</protein>
<feature type="region of interest" description="Disordered" evidence="1">
    <location>
        <begin position="253"/>
        <end position="300"/>
    </location>
</feature>
<feature type="compositionally biased region" description="Basic and acidic residues" evidence="1">
    <location>
        <begin position="177"/>
        <end position="193"/>
    </location>
</feature>
<feature type="region of interest" description="Disordered" evidence="1">
    <location>
        <begin position="576"/>
        <end position="613"/>
    </location>
</feature>
<dbReference type="AlphaFoldDB" id="A0A6I8TDT1"/>
<feature type="compositionally biased region" description="Basic and acidic residues" evidence="1">
    <location>
        <begin position="917"/>
        <end position="939"/>
    </location>
</feature>
<proteinExistence type="predicted"/>
<dbReference type="InParanoid" id="A0A6I8TDT1"/>
<reference evidence="2 3" key="1">
    <citation type="submission" date="2017-06" db="EMBL/GenBank/DDBJ databases">
        <title>Aedes aegypti genome working group (AGWG) sequencing and assembly.</title>
        <authorList>
            <consortium name="Aedes aegypti Genome Working Group (AGWG)"/>
            <person name="Matthews B.J."/>
        </authorList>
    </citation>
    <scope>NUCLEOTIDE SEQUENCE [LARGE SCALE GENOMIC DNA]</scope>
    <source>
        <strain evidence="2 3">LVP_AGWG</strain>
    </source>
</reference>
<name>A0A6I8TDT1_AEDAE</name>
<evidence type="ECO:0000256" key="1">
    <source>
        <dbReference type="SAM" id="MobiDB-lite"/>
    </source>
</evidence>
<feature type="compositionally biased region" description="Basic and acidic residues" evidence="1">
    <location>
        <begin position="255"/>
        <end position="300"/>
    </location>
</feature>
<keyword evidence="3" id="KW-1185">Reference proteome</keyword>
<feature type="region of interest" description="Disordered" evidence="1">
    <location>
        <begin position="383"/>
        <end position="434"/>
    </location>
</feature>
<reference evidence="2" key="2">
    <citation type="submission" date="2020-05" db="UniProtKB">
        <authorList>
            <consortium name="EnsemblMetazoa"/>
        </authorList>
    </citation>
    <scope>IDENTIFICATION</scope>
    <source>
        <strain evidence="2">LVP_AGWG</strain>
    </source>
</reference>
<sequence length="955" mass="107001">MDSRFQNWRCRNRGAKMGNSLCKEPRAGSSMRPGRVLDRFGNIMCPSGLNKNKHGINKTYLSRHVLETSSKPNTLSGWSNVPLASPESSKVIDRAPVAPPRKKRATLERGTSPDAMMKVRNGFKDVFGAESRRQSCDVVVKGKSLDTVDKSFPLKSQSSFEIDVKDEEFSDFSKVPTKTEMEPSSKDSLHNEGKTQVSRVGNRKSDKFFGENLSDALSGVPVVVERRKSAKKGMADLDKIDQFIEKNVLNMNAKPDSKDVPEIKVTEPDLNPEKSAPKLEEPKSEKVKDSPKDKKSDEENLMRYIDESMIKETSLGKKAEFLMAMLEDYPEDRYLGMTPVEEPIIVPRKRKSRHICDNDEHMHDMLHKHECKDNSSKNLITTEASIETPPRKPDRDFSKYLAPRMGDGDETDDSTCSGPVRRRSVQQAPPSPPVLHRMLKSRSETEFQQNISDTVTSTPKKLDATVETKAHSPRTLKRIISMPTTINLAKQESRSPSPRPTFVKSNSSSSFLIMDLQQAHKKVVPFTPEDPQHNVPDDLVKPKSRLAIRKISTKSNESASCISTPTLEIPAPKFTIGSSECLSKPPDVEPPPPPVPKRRKTSTGDSKPSSPRGLLGYDLGGFLVSSNILPHHDITQVINSVYNEKNNGVNIVEAFQIYLEDQINAELNNPDTKNPNTVKLLEALTKQSDPEDRLEDINIDLVDSENSNKSSDIDDCFDPEFEKIEKTEVEEAVQHHGSVDDVDNWFDNNSDAGSVIEGSDKLGTMVTVKNGVPRTGRRESIEDVDNWFKNHIQSSLLDEQIIGVRKQRRGSDGLLGYDTTRQYPFGAGRQRHDSQSAELFEDITKLHDLGSEEDVKGKTQLSVVKNDRLRDRRGSDGLVFYDTTRKFPFGEPNENLPKALEKSQKDERKTSSNNEISESKLSKANVEKHTAKEQVDGSSDHSTLLKFLSKENLVE</sequence>
<dbReference type="EnsemblMetazoa" id="AAEL011350-RB">
    <property type="protein sequence ID" value="AAEL011350-PB"/>
    <property type="gene ID" value="AAEL011350"/>
</dbReference>
<organism evidence="2 3">
    <name type="scientific">Aedes aegypti</name>
    <name type="common">Yellowfever mosquito</name>
    <name type="synonym">Culex aegypti</name>
    <dbReference type="NCBI Taxonomy" id="7159"/>
    <lineage>
        <taxon>Eukaryota</taxon>
        <taxon>Metazoa</taxon>
        <taxon>Ecdysozoa</taxon>
        <taxon>Arthropoda</taxon>
        <taxon>Hexapoda</taxon>
        <taxon>Insecta</taxon>
        <taxon>Pterygota</taxon>
        <taxon>Neoptera</taxon>
        <taxon>Endopterygota</taxon>
        <taxon>Diptera</taxon>
        <taxon>Nematocera</taxon>
        <taxon>Culicoidea</taxon>
        <taxon>Culicidae</taxon>
        <taxon>Culicinae</taxon>
        <taxon>Aedini</taxon>
        <taxon>Aedes</taxon>
        <taxon>Stegomyia</taxon>
    </lineage>
</organism>
<evidence type="ECO:0000313" key="3">
    <source>
        <dbReference type="Proteomes" id="UP000008820"/>
    </source>
</evidence>
<feature type="region of interest" description="Disordered" evidence="1">
    <location>
        <begin position="890"/>
        <end position="942"/>
    </location>
</feature>
<feature type="compositionally biased region" description="Basic and acidic residues" evidence="1">
    <location>
        <begin position="899"/>
        <end position="910"/>
    </location>
</feature>
<dbReference type="Proteomes" id="UP000008820">
    <property type="component" value="Chromosome 2"/>
</dbReference>
<gene>
    <name evidence="2" type="primary">5574703</name>
</gene>
<feature type="compositionally biased region" description="Basic and acidic residues" evidence="1">
    <location>
        <begin position="389"/>
        <end position="398"/>
    </location>
</feature>
<feature type="region of interest" description="Disordered" evidence="1">
    <location>
        <begin position="173"/>
        <end position="199"/>
    </location>
</feature>
<dbReference type="OrthoDB" id="7791004at2759"/>
<accession>A0A6I8TDT1</accession>
<evidence type="ECO:0000313" key="2">
    <source>
        <dbReference type="EnsemblMetazoa" id="AAEL011350-PB"/>
    </source>
</evidence>